<proteinExistence type="predicted"/>
<dbReference type="PATRIC" id="fig|1638788.3.peg.4250"/>
<accession>A0A0K1S540</accession>
<sequence>MTSKPQREEPVVRRTKHKEILGNFIPIFPFLNSQKSIMPEA</sequence>
<evidence type="ECO:0000313" key="2">
    <source>
        <dbReference type="Proteomes" id="UP000068167"/>
    </source>
</evidence>
<evidence type="ECO:0000313" key="1">
    <source>
        <dbReference type="EMBL" id="AKV69165.1"/>
    </source>
</evidence>
<protein>
    <submittedName>
        <fullName evidence="1">Uncharacterized protein</fullName>
    </submittedName>
</protein>
<name>A0A0K1S540_9CHRO</name>
<organism evidence="1 2">
    <name type="scientific">Microcystis panniformis FACHB-1757</name>
    <dbReference type="NCBI Taxonomy" id="1638788"/>
    <lineage>
        <taxon>Bacteria</taxon>
        <taxon>Bacillati</taxon>
        <taxon>Cyanobacteriota</taxon>
        <taxon>Cyanophyceae</taxon>
        <taxon>Oscillatoriophycideae</taxon>
        <taxon>Chroococcales</taxon>
        <taxon>Microcystaceae</taxon>
        <taxon>Microcystis</taxon>
    </lineage>
</organism>
<keyword evidence="2" id="KW-1185">Reference proteome</keyword>
<reference evidence="1 2" key="1">
    <citation type="journal article" date="2016" name="Stand. Genomic Sci.">
        <title>Complete genome sequence and genomic characterization of Microcystis panniformis FACHB 1757 by third-generation sequencing.</title>
        <authorList>
            <person name="Zhang J.Y."/>
            <person name="Guan R."/>
            <person name="Zhang H.J."/>
            <person name="Li H."/>
            <person name="Xiao P."/>
            <person name="Yu G.L."/>
            <person name="Du L."/>
            <person name="Cao D.M."/>
            <person name="Zhu B.C."/>
            <person name="Li R.H."/>
            <person name="Lu Z.H."/>
        </authorList>
    </citation>
    <scope>NUCLEOTIDE SEQUENCE [LARGE SCALE GENOMIC DNA]</scope>
    <source>
        <strain evidence="1 2">FACHB-1757</strain>
    </source>
</reference>
<dbReference type="KEGG" id="mpk:VL20_4221"/>
<gene>
    <name evidence="1" type="ORF">VL20_4221</name>
</gene>
<dbReference type="EMBL" id="CP011339">
    <property type="protein sequence ID" value="AKV69165.1"/>
    <property type="molecule type" value="Genomic_DNA"/>
</dbReference>
<dbReference type="Proteomes" id="UP000068167">
    <property type="component" value="Chromosome"/>
</dbReference>
<dbReference type="AlphaFoldDB" id="A0A0K1S540"/>